<evidence type="ECO:0000256" key="4">
    <source>
        <dbReference type="ARBA" id="ARBA00022801"/>
    </source>
</evidence>
<comment type="caution">
    <text evidence="10">The sequence shown here is derived from an EMBL/GenBank/DDBJ whole genome shotgun (WGS) entry which is preliminary data.</text>
</comment>
<dbReference type="SMART" id="SM00014">
    <property type="entry name" value="acidPPc"/>
    <property type="match status" value="1"/>
</dbReference>
<name>A0A4U0QAY4_9RHOB</name>
<evidence type="ECO:0000256" key="6">
    <source>
        <dbReference type="ARBA" id="ARBA00023136"/>
    </source>
</evidence>
<dbReference type="SUPFAM" id="SSF48317">
    <property type="entry name" value="Acid phosphatase/Vanadium-dependent haloperoxidase"/>
    <property type="match status" value="1"/>
</dbReference>
<feature type="domain" description="Phosphatidic acid phosphatase type 2/haloperoxidase" evidence="9">
    <location>
        <begin position="75"/>
        <end position="189"/>
    </location>
</feature>
<evidence type="ECO:0000256" key="1">
    <source>
        <dbReference type="ARBA" id="ARBA00004651"/>
    </source>
</evidence>
<keyword evidence="6 8" id="KW-0472">Membrane</keyword>
<sequence>MSPNSHNNKRSPDAASAVEDADKEVARSAARHRHHPVVKTLGTASEIADQIPLSIVCASMIGTGAITHRPHMTQVGLKMMTAHVLANSVKRIIKNNFKRTRPKVMIEEQTYQCEAGESEGGHDTSFPSGHTAGAVAVGTVMALDLPQTAVPALAIAAMIAGIQVPRGKHYPIDVAAGAVLGLAAACAVHAFWPKGQNNKRIQQNISDHWLDKNSSDVMVTAA</sequence>
<keyword evidence="4" id="KW-0378">Hydrolase</keyword>
<dbReference type="RefSeq" id="WP_136858292.1">
    <property type="nucleotide sequence ID" value="NZ_SUNH01000050.1"/>
</dbReference>
<organism evidence="10 11">
    <name type="scientific">Paracoccus hibiscisoli</name>
    <dbReference type="NCBI Taxonomy" id="2023261"/>
    <lineage>
        <taxon>Bacteria</taxon>
        <taxon>Pseudomonadati</taxon>
        <taxon>Pseudomonadota</taxon>
        <taxon>Alphaproteobacteria</taxon>
        <taxon>Rhodobacterales</taxon>
        <taxon>Paracoccaceae</taxon>
        <taxon>Paracoccus</taxon>
    </lineage>
</organism>
<accession>A0A4U0QAY4</accession>
<gene>
    <name evidence="10" type="ORF">FA740_18520</name>
</gene>
<dbReference type="Proteomes" id="UP000306223">
    <property type="component" value="Unassembled WGS sequence"/>
</dbReference>
<dbReference type="Pfam" id="PF01569">
    <property type="entry name" value="PAP2"/>
    <property type="match status" value="1"/>
</dbReference>
<dbReference type="GO" id="GO:0016787">
    <property type="term" value="F:hydrolase activity"/>
    <property type="evidence" value="ECO:0007669"/>
    <property type="project" value="UniProtKB-KW"/>
</dbReference>
<evidence type="ECO:0000256" key="7">
    <source>
        <dbReference type="SAM" id="MobiDB-lite"/>
    </source>
</evidence>
<dbReference type="AlphaFoldDB" id="A0A4U0QAY4"/>
<dbReference type="GO" id="GO:0005886">
    <property type="term" value="C:plasma membrane"/>
    <property type="evidence" value="ECO:0007669"/>
    <property type="project" value="UniProtKB-SubCell"/>
</dbReference>
<dbReference type="EMBL" id="SUNH01000050">
    <property type="protein sequence ID" value="TJZ78210.1"/>
    <property type="molecule type" value="Genomic_DNA"/>
</dbReference>
<evidence type="ECO:0000256" key="3">
    <source>
        <dbReference type="ARBA" id="ARBA00022692"/>
    </source>
</evidence>
<dbReference type="Gene3D" id="1.20.144.10">
    <property type="entry name" value="Phosphatidic acid phosphatase type 2/haloperoxidase"/>
    <property type="match status" value="1"/>
</dbReference>
<keyword evidence="5 8" id="KW-1133">Transmembrane helix</keyword>
<evidence type="ECO:0000256" key="5">
    <source>
        <dbReference type="ARBA" id="ARBA00022989"/>
    </source>
</evidence>
<evidence type="ECO:0000256" key="2">
    <source>
        <dbReference type="ARBA" id="ARBA00022475"/>
    </source>
</evidence>
<feature type="transmembrane region" description="Helical" evidence="8">
    <location>
        <begin position="170"/>
        <end position="192"/>
    </location>
</feature>
<dbReference type="OrthoDB" id="8004717at2"/>
<dbReference type="PANTHER" id="PTHR14969:SF62">
    <property type="entry name" value="DECAPRENYLPHOSPHORYL-5-PHOSPHORIBOSE PHOSPHATASE RV3807C-RELATED"/>
    <property type="match status" value="1"/>
</dbReference>
<reference evidence="10 11" key="1">
    <citation type="submission" date="2019-04" db="EMBL/GenBank/DDBJ databases">
        <authorList>
            <person name="Li J."/>
        </authorList>
    </citation>
    <scope>NUCLEOTIDE SEQUENCE [LARGE SCALE GENOMIC DNA]</scope>
    <source>
        <strain evidence="10 11">CCTCC AB2016182</strain>
    </source>
</reference>
<comment type="subcellular location">
    <subcellularLocation>
        <location evidence="1">Cell membrane</location>
        <topology evidence="1">Multi-pass membrane protein</topology>
    </subcellularLocation>
</comment>
<dbReference type="InterPro" id="IPR036938">
    <property type="entry name" value="PAP2/HPO_sf"/>
</dbReference>
<evidence type="ECO:0000256" key="8">
    <source>
        <dbReference type="SAM" id="Phobius"/>
    </source>
</evidence>
<dbReference type="InterPro" id="IPR000326">
    <property type="entry name" value="PAP2/HPO"/>
</dbReference>
<protein>
    <submittedName>
        <fullName evidence="10">Phosphatase PAP2 family protein</fullName>
    </submittedName>
</protein>
<keyword evidence="11" id="KW-1185">Reference proteome</keyword>
<keyword evidence="2" id="KW-1003">Cell membrane</keyword>
<dbReference type="PANTHER" id="PTHR14969">
    <property type="entry name" value="SPHINGOSINE-1-PHOSPHATE PHOSPHOHYDROLASE"/>
    <property type="match status" value="1"/>
</dbReference>
<evidence type="ECO:0000313" key="10">
    <source>
        <dbReference type="EMBL" id="TJZ78210.1"/>
    </source>
</evidence>
<evidence type="ECO:0000313" key="11">
    <source>
        <dbReference type="Proteomes" id="UP000306223"/>
    </source>
</evidence>
<keyword evidence="3 8" id="KW-0812">Transmembrane</keyword>
<proteinExistence type="predicted"/>
<evidence type="ECO:0000259" key="9">
    <source>
        <dbReference type="SMART" id="SM00014"/>
    </source>
</evidence>
<feature type="region of interest" description="Disordered" evidence="7">
    <location>
        <begin position="1"/>
        <end position="33"/>
    </location>
</feature>